<dbReference type="GO" id="GO:0046983">
    <property type="term" value="F:protein dimerization activity"/>
    <property type="evidence" value="ECO:0007669"/>
    <property type="project" value="InterPro"/>
</dbReference>
<feature type="domain" description="HAT C-terminal dimerisation" evidence="1">
    <location>
        <begin position="187"/>
        <end position="237"/>
    </location>
</feature>
<dbReference type="AlphaFoldDB" id="A0A818FKI3"/>
<gene>
    <name evidence="3" type="ORF">HFQ381_LOCUS23882</name>
    <name evidence="2" type="ORF">LUA448_LOCUS23744</name>
</gene>
<name>A0A818FKI3_9BILA</name>
<sequence length="254" mass="29868">MSLSMFNHDCENVLQLIGGRVVSLRLIYRLRDDFFGCKVDQLLKNIQSSTEVGDLKKSFTSLIRSVISYIEKYDNNNASFYEAISIFNEINIERIEWKNIQHCTTYINNGMLDLDGLYNDFNNIKSKYIESKEKFGGINKQIESFLIKFSTHDFDFDDDERDARCHKNQKENHPVRVDLLWAYLIDGEDVPNLKKLVQFVFSIPASNAFCETIFSHMKYLWNDNRNRMSHDLVGAELKIKMNIHFTCAQFYDYL</sequence>
<comment type="caution">
    <text evidence="2">The sequence shown here is derived from an EMBL/GenBank/DDBJ whole genome shotgun (WGS) entry which is preliminary data.</text>
</comment>
<organism evidence="2 4">
    <name type="scientific">Rotaria socialis</name>
    <dbReference type="NCBI Taxonomy" id="392032"/>
    <lineage>
        <taxon>Eukaryota</taxon>
        <taxon>Metazoa</taxon>
        <taxon>Spiralia</taxon>
        <taxon>Gnathifera</taxon>
        <taxon>Rotifera</taxon>
        <taxon>Eurotatoria</taxon>
        <taxon>Bdelloidea</taxon>
        <taxon>Philodinida</taxon>
        <taxon>Philodinidae</taxon>
        <taxon>Rotaria</taxon>
    </lineage>
</organism>
<evidence type="ECO:0000313" key="4">
    <source>
        <dbReference type="Proteomes" id="UP000663833"/>
    </source>
</evidence>
<protein>
    <recommendedName>
        <fullName evidence="1">HAT C-terminal dimerisation domain-containing protein</fullName>
    </recommendedName>
</protein>
<dbReference type="InterPro" id="IPR008906">
    <property type="entry name" value="HATC_C_dom"/>
</dbReference>
<evidence type="ECO:0000313" key="3">
    <source>
        <dbReference type="EMBL" id="CAF4450983.1"/>
    </source>
</evidence>
<dbReference type="InterPro" id="IPR012337">
    <property type="entry name" value="RNaseH-like_sf"/>
</dbReference>
<dbReference type="Proteomes" id="UP000663851">
    <property type="component" value="Unassembled WGS sequence"/>
</dbReference>
<dbReference type="SUPFAM" id="SSF53098">
    <property type="entry name" value="Ribonuclease H-like"/>
    <property type="match status" value="1"/>
</dbReference>
<reference evidence="2" key="1">
    <citation type="submission" date="2021-02" db="EMBL/GenBank/DDBJ databases">
        <authorList>
            <person name="Nowell W R."/>
        </authorList>
    </citation>
    <scope>NUCLEOTIDE SEQUENCE</scope>
</reference>
<evidence type="ECO:0000259" key="1">
    <source>
        <dbReference type="Pfam" id="PF05699"/>
    </source>
</evidence>
<evidence type="ECO:0000313" key="2">
    <source>
        <dbReference type="EMBL" id="CAF3476566.1"/>
    </source>
</evidence>
<accession>A0A818FKI3</accession>
<dbReference type="EMBL" id="CAJNYD010003091">
    <property type="protein sequence ID" value="CAF3476566.1"/>
    <property type="molecule type" value="Genomic_DNA"/>
</dbReference>
<dbReference type="EMBL" id="CAJOBO010002437">
    <property type="protein sequence ID" value="CAF4450983.1"/>
    <property type="molecule type" value="Genomic_DNA"/>
</dbReference>
<dbReference type="Proteomes" id="UP000663833">
    <property type="component" value="Unassembled WGS sequence"/>
</dbReference>
<proteinExistence type="predicted"/>
<dbReference type="Pfam" id="PF05699">
    <property type="entry name" value="Dimer_Tnp_hAT"/>
    <property type="match status" value="1"/>
</dbReference>